<gene>
    <name evidence="1" type="ORF">GA0070621_1164</name>
</gene>
<dbReference type="InterPro" id="IPR023401">
    <property type="entry name" value="ODC_N"/>
</dbReference>
<keyword evidence="2" id="KW-1185">Reference proteome</keyword>
<dbReference type="AlphaFoldDB" id="A0A1A8ZB31"/>
<proteinExistence type="predicted"/>
<dbReference type="GO" id="GO:0019290">
    <property type="term" value="P:siderophore biosynthetic process"/>
    <property type="evidence" value="ECO:0007669"/>
    <property type="project" value="InterPro"/>
</dbReference>
<dbReference type="Gene3D" id="3.30.1780.10">
    <property type="entry name" value="ornithine cyclodeaminase, domain 1"/>
    <property type="match status" value="1"/>
</dbReference>
<dbReference type="InterPro" id="IPR036291">
    <property type="entry name" value="NAD(P)-bd_dom_sf"/>
</dbReference>
<dbReference type="GO" id="GO:0005737">
    <property type="term" value="C:cytoplasm"/>
    <property type="evidence" value="ECO:0007669"/>
    <property type="project" value="TreeGrafter"/>
</dbReference>
<dbReference type="InterPro" id="IPR003462">
    <property type="entry name" value="ODC_Mu_crystall"/>
</dbReference>
<dbReference type="RefSeq" id="WP_091192151.1">
    <property type="nucleotide sequence ID" value="NZ_LT594324.1"/>
</dbReference>
<sequence>MTETHPPSVQPFTVVTAAEVAAAIEADRPACLDAVRRAYLTHDEAATALPHSSFLRFPQLPRDRIIALPAYLGGEFDVAGIKWIASFPGNTAHGIPRASAVLLLNDLATGYPYACLESSLISATRTAASAVLGAEELVGGRRVASVGFIGTGLIAEHVRRFLRDLDWEIGEYRLFDLDPAAAERFAATVQADGVGAVKVVPEAADAFAADLVVLATVAGEPHLHDPALLAHRPVVLHLSLRDLSPEIVLAAQNITDDVDHAVRERTSLHLAEQRVGHRDFVDGTIADVLRGRVRRDPDRAAVFAPFGLGVLDLAVGAWAFDRVRAAGGGRTVADFFPPAN</sequence>
<protein>
    <submittedName>
        <fullName evidence="1">Ornithine cyclodeaminase</fullName>
    </submittedName>
</protein>
<dbReference type="EMBL" id="LT594324">
    <property type="protein sequence ID" value="SBT41174.1"/>
    <property type="molecule type" value="Genomic_DNA"/>
</dbReference>
<dbReference type="OrthoDB" id="3396397at2"/>
<dbReference type="PANTHER" id="PTHR13812:SF19">
    <property type="entry name" value="KETIMINE REDUCTASE MU-CRYSTALLIN"/>
    <property type="match status" value="1"/>
</dbReference>
<dbReference type="PATRIC" id="fig|299146.4.peg.1206"/>
<dbReference type="Gene3D" id="3.40.50.720">
    <property type="entry name" value="NAD(P)-binding Rossmann-like Domain"/>
    <property type="match status" value="1"/>
</dbReference>
<dbReference type="InterPro" id="IPR023866">
    <property type="entry name" value="SbnB"/>
</dbReference>
<evidence type="ECO:0000313" key="2">
    <source>
        <dbReference type="Proteomes" id="UP000198765"/>
    </source>
</evidence>
<evidence type="ECO:0000313" key="1">
    <source>
        <dbReference type="EMBL" id="SBT41174.1"/>
    </source>
</evidence>
<dbReference type="PANTHER" id="PTHR13812">
    <property type="entry name" value="KETIMINE REDUCTASE MU-CRYSTALLIN"/>
    <property type="match status" value="1"/>
</dbReference>
<dbReference type="Proteomes" id="UP000198765">
    <property type="component" value="Chromosome I"/>
</dbReference>
<reference evidence="1 2" key="1">
    <citation type="submission" date="2016-06" db="EMBL/GenBank/DDBJ databases">
        <authorList>
            <person name="Kjaerup R.B."/>
            <person name="Dalgaard T.S."/>
            <person name="Juul-Madsen H.R."/>
        </authorList>
    </citation>
    <scope>NUCLEOTIDE SEQUENCE [LARGE SCALE GENOMIC DNA]</scope>
    <source>
        <strain evidence="1 2">DSM 45248</strain>
    </source>
</reference>
<dbReference type="NCBIfam" id="TIGR03944">
    <property type="entry name" value="dehyd_SbnB_fam"/>
    <property type="match status" value="1"/>
</dbReference>
<dbReference type="SUPFAM" id="SSF51735">
    <property type="entry name" value="NAD(P)-binding Rossmann-fold domains"/>
    <property type="match status" value="1"/>
</dbReference>
<organism evidence="1 2">
    <name type="scientific">Micromonospora narathiwatensis</name>
    <dbReference type="NCBI Taxonomy" id="299146"/>
    <lineage>
        <taxon>Bacteria</taxon>
        <taxon>Bacillati</taxon>
        <taxon>Actinomycetota</taxon>
        <taxon>Actinomycetes</taxon>
        <taxon>Micromonosporales</taxon>
        <taxon>Micromonosporaceae</taxon>
        <taxon>Micromonospora</taxon>
    </lineage>
</organism>
<dbReference type="Pfam" id="PF02423">
    <property type="entry name" value="OCD_Mu_crystall"/>
    <property type="match status" value="1"/>
</dbReference>
<dbReference type="GO" id="GO:0016639">
    <property type="term" value="F:oxidoreductase activity, acting on the CH-NH2 group of donors, NAD or NADP as acceptor"/>
    <property type="evidence" value="ECO:0007669"/>
    <property type="project" value="InterPro"/>
</dbReference>
<name>A0A1A8ZB31_9ACTN</name>
<accession>A0A1A8ZB31</accession>
<dbReference type="PIRSF" id="PIRSF001439">
    <property type="entry name" value="CryM"/>
    <property type="match status" value="1"/>
</dbReference>